<accession>A0A6J3MB67</accession>
<proteinExistence type="predicted"/>
<keyword evidence="1" id="KW-1185">Reference proteome</keyword>
<name>A0A6J3MB67_9PEZI</name>
<dbReference type="RefSeq" id="XP_033462302.1">
    <property type="nucleotide sequence ID" value="XM_033602951.1"/>
</dbReference>
<reference evidence="2" key="3">
    <citation type="submission" date="2025-08" db="UniProtKB">
        <authorList>
            <consortium name="RefSeq"/>
        </authorList>
    </citation>
    <scope>IDENTIFICATION</scope>
    <source>
        <strain evidence="2">CBS 342.82</strain>
    </source>
</reference>
<reference evidence="2" key="1">
    <citation type="submission" date="2020-01" db="EMBL/GenBank/DDBJ databases">
        <authorList>
            <consortium name="DOE Joint Genome Institute"/>
            <person name="Haridas S."/>
            <person name="Albert R."/>
            <person name="Binder M."/>
            <person name="Bloem J."/>
            <person name="Labutti K."/>
            <person name="Salamov A."/>
            <person name="Andreopoulos B."/>
            <person name="Baker S.E."/>
            <person name="Barry K."/>
            <person name="Bills G."/>
            <person name="Bluhm B.H."/>
            <person name="Cannon C."/>
            <person name="Castanera R."/>
            <person name="Culley D.E."/>
            <person name="Daum C."/>
            <person name="Ezra D."/>
            <person name="Gonzalez J.B."/>
            <person name="Henrissat B."/>
            <person name="Kuo A."/>
            <person name="Liang C."/>
            <person name="Lipzen A."/>
            <person name="Lutzoni F."/>
            <person name="Magnuson J."/>
            <person name="Mondo S."/>
            <person name="Nolan M."/>
            <person name="Ohm R."/>
            <person name="Pangilinan J."/>
            <person name="Park H.-J."/>
            <person name="Ramirez L."/>
            <person name="Alfaro M."/>
            <person name="Sun H."/>
            <person name="Tritt A."/>
            <person name="Yoshinaga Y."/>
            <person name="Zwiers L.-H."/>
            <person name="Turgeon B.G."/>
            <person name="Goodwin S.B."/>
            <person name="Spatafora J.W."/>
            <person name="Crous P.W."/>
            <person name="Grigoriev I.V."/>
        </authorList>
    </citation>
    <scope>NUCLEOTIDE SEQUENCE</scope>
    <source>
        <strain evidence="2">CBS 342.82</strain>
    </source>
</reference>
<evidence type="ECO:0000313" key="1">
    <source>
        <dbReference type="Proteomes" id="UP000504637"/>
    </source>
</evidence>
<dbReference type="GeneID" id="54360751"/>
<sequence length="228" mass="25318">MINQQLFRKHSVMPTCDRTRRKAEEHMMKMGRKHITDENTSVTGVMGLDGYPASAAAMIVVESFQGWWIHTCSIHTYLRATNLVIVAVMRNKLGSAAMACWNALGGEGRIPVAYDSTKTAVDVEPNGVCTGDDESIHALHLCCNAAERVEVCVFATKHKRLTRPPDPPFYPITNCPYPKARQSMQMSLVVPSIKAKIPSPLGEIDIADAQGLLNHHRRRFVLVANKPR</sequence>
<gene>
    <name evidence="2" type="ORF">K489DRAFT_368449</name>
</gene>
<protein>
    <submittedName>
        <fullName evidence="2">Uncharacterized protein</fullName>
    </submittedName>
</protein>
<dbReference type="Proteomes" id="UP000504637">
    <property type="component" value="Unplaced"/>
</dbReference>
<evidence type="ECO:0000313" key="2">
    <source>
        <dbReference type="RefSeq" id="XP_033462302.1"/>
    </source>
</evidence>
<dbReference type="AlphaFoldDB" id="A0A6J3MB67"/>
<organism evidence="2">
    <name type="scientific">Dissoconium aciculare CBS 342.82</name>
    <dbReference type="NCBI Taxonomy" id="1314786"/>
    <lineage>
        <taxon>Eukaryota</taxon>
        <taxon>Fungi</taxon>
        <taxon>Dikarya</taxon>
        <taxon>Ascomycota</taxon>
        <taxon>Pezizomycotina</taxon>
        <taxon>Dothideomycetes</taxon>
        <taxon>Dothideomycetidae</taxon>
        <taxon>Mycosphaerellales</taxon>
        <taxon>Dissoconiaceae</taxon>
        <taxon>Dissoconium</taxon>
    </lineage>
</organism>
<reference evidence="2" key="2">
    <citation type="submission" date="2020-04" db="EMBL/GenBank/DDBJ databases">
        <authorList>
            <consortium name="NCBI Genome Project"/>
        </authorList>
    </citation>
    <scope>NUCLEOTIDE SEQUENCE</scope>
    <source>
        <strain evidence="2">CBS 342.82</strain>
    </source>
</reference>